<evidence type="ECO:0000313" key="2">
    <source>
        <dbReference type="EMBL" id="OEH73929.1"/>
    </source>
</evidence>
<feature type="compositionally biased region" description="Basic and acidic residues" evidence="1">
    <location>
        <begin position="183"/>
        <end position="192"/>
    </location>
</feature>
<evidence type="ECO:0000313" key="3">
    <source>
        <dbReference type="Proteomes" id="UP000095192"/>
    </source>
</evidence>
<dbReference type="AlphaFoldDB" id="A0A1D3CRU9"/>
<reference evidence="2 3" key="1">
    <citation type="journal article" date="2016" name="BMC Genomics">
        <title>Comparative genomics reveals Cyclospora cayetanensis possesses coccidia-like metabolism and invasion components but unique surface antigens.</title>
        <authorList>
            <person name="Liu S."/>
            <person name="Wang L."/>
            <person name="Zheng H."/>
            <person name="Xu Z."/>
            <person name="Roellig D.M."/>
            <person name="Li N."/>
            <person name="Frace M.A."/>
            <person name="Tang K."/>
            <person name="Arrowood M.J."/>
            <person name="Moss D.M."/>
            <person name="Zhang L."/>
            <person name="Feng Y."/>
            <person name="Xiao L."/>
        </authorList>
    </citation>
    <scope>NUCLEOTIDE SEQUENCE [LARGE SCALE GENOMIC DNA]</scope>
    <source>
        <strain evidence="2 3">CHN_HEN01</strain>
    </source>
</reference>
<feature type="region of interest" description="Disordered" evidence="1">
    <location>
        <begin position="94"/>
        <end position="133"/>
    </location>
</feature>
<accession>A0A1D3CRU9</accession>
<organism evidence="2 3">
    <name type="scientific">Cyclospora cayetanensis</name>
    <dbReference type="NCBI Taxonomy" id="88456"/>
    <lineage>
        <taxon>Eukaryota</taxon>
        <taxon>Sar</taxon>
        <taxon>Alveolata</taxon>
        <taxon>Apicomplexa</taxon>
        <taxon>Conoidasida</taxon>
        <taxon>Coccidia</taxon>
        <taxon>Eucoccidiorida</taxon>
        <taxon>Eimeriorina</taxon>
        <taxon>Eimeriidae</taxon>
        <taxon>Cyclospora</taxon>
    </lineage>
</organism>
<gene>
    <name evidence="2" type="ORF">cyc_07872</name>
</gene>
<feature type="region of interest" description="Disordered" evidence="1">
    <location>
        <begin position="152"/>
        <end position="207"/>
    </location>
</feature>
<dbReference type="Proteomes" id="UP000095192">
    <property type="component" value="Unassembled WGS sequence"/>
</dbReference>
<dbReference type="VEuPathDB" id="ToxoDB:cyc_07872"/>
<dbReference type="VEuPathDB" id="ToxoDB:LOC34623741"/>
<feature type="compositionally biased region" description="Low complexity" evidence="1">
    <location>
        <begin position="110"/>
        <end position="127"/>
    </location>
</feature>
<keyword evidence="3" id="KW-1185">Reference proteome</keyword>
<evidence type="ECO:0000256" key="1">
    <source>
        <dbReference type="SAM" id="MobiDB-lite"/>
    </source>
</evidence>
<protein>
    <submittedName>
        <fullName evidence="2">Zinc knuckle domain-containing protein</fullName>
    </submittedName>
</protein>
<feature type="region of interest" description="Disordered" evidence="1">
    <location>
        <begin position="1"/>
        <end position="23"/>
    </location>
</feature>
<dbReference type="EMBL" id="JROU02002204">
    <property type="protein sequence ID" value="OEH73929.1"/>
    <property type="molecule type" value="Genomic_DNA"/>
</dbReference>
<name>A0A1D3CRU9_9EIME</name>
<sequence>MHFPLPLASPLPPLPPPSSTRKPVSCAVYLPPQDAAKAECQKCMQYGHNPRLKPKHVNADDAPEIPLITDGDWYRDRRLAEQIKQEEAALYKNTKKVVKKRDPSLPGGEVAAATASAASATGSSGVAPLGGSVALHSGSRVAEEQLLLAVKSEPVDPEVLEQQKQKQRSKLCCSPHQVGGTPRGEEFGRRDDEGEAAAARVFARESR</sequence>
<proteinExistence type="predicted"/>
<comment type="caution">
    <text evidence="2">The sequence shown here is derived from an EMBL/GenBank/DDBJ whole genome shotgun (WGS) entry which is preliminary data.</text>
</comment>
<dbReference type="InParanoid" id="A0A1D3CRU9"/>
<feature type="compositionally biased region" description="Pro residues" evidence="1">
    <location>
        <begin position="7"/>
        <end position="18"/>
    </location>
</feature>